<sequence length="169" mass="18752">MRTFIVLRHAKSSWDTGAADHERPLNNRGMRQGYAAGEYLLENHCSIDRVLCSTSTRTRQTLERVMEAGIDPAEVTFHSEIYEADVADILPVLRSVPDENDCVLFIGHFPGVEDLVEYLDTSLESRQAAVLLIEEGFVTSGIAVLTIDTSWAELREGSGKLIDFVPAGR</sequence>
<dbReference type="PANTHER" id="PTHR47623:SF1">
    <property type="entry name" value="OS09G0287300 PROTEIN"/>
    <property type="match status" value="1"/>
</dbReference>
<dbReference type="RefSeq" id="WP_126703113.1">
    <property type="nucleotide sequence ID" value="NZ_CP034593.1"/>
</dbReference>
<dbReference type="InterPro" id="IPR013078">
    <property type="entry name" value="His_Pase_superF_clade-1"/>
</dbReference>
<evidence type="ECO:0000313" key="2">
    <source>
        <dbReference type="Proteomes" id="UP000280344"/>
    </source>
</evidence>
<proteinExistence type="predicted"/>
<keyword evidence="2" id="KW-1185">Reference proteome</keyword>
<dbReference type="Pfam" id="PF00300">
    <property type="entry name" value="His_Phos_1"/>
    <property type="match status" value="1"/>
</dbReference>
<protein>
    <submittedName>
        <fullName evidence="1">Histidine phosphatase family protein</fullName>
    </submittedName>
</protein>
<dbReference type="EMBL" id="CP034593">
    <property type="protein sequence ID" value="AZQ76304.1"/>
    <property type="molecule type" value="Genomic_DNA"/>
</dbReference>
<dbReference type="AlphaFoldDB" id="A0A3S9PVE4"/>
<dbReference type="SMART" id="SM00855">
    <property type="entry name" value="PGAM"/>
    <property type="match status" value="1"/>
</dbReference>
<reference evidence="1 2" key="1">
    <citation type="submission" date="2018-12" db="EMBL/GenBank/DDBJ databases">
        <title>Complete genome sequence of Flaviflexus sp. H23T48.</title>
        <authorList>
            <person name="Bae J.-W."/>
            <person name="Lee J.-Y."/>
        </authorList>
    </citation>
    <scope>NUCLEOTIDE SEQUENCE [LARGE SCALE GENOMIC DNA]</scope>
    <source>
        <strain evidence="1 2">H23T48</strain>
    </source>
</reference>
<organism evidence="1 2">
    <name type="scientific">Flaviflexus ciconiae</name>
    <dbReference type="NCBI Taxonomy" id="2496867"/>
    <lineage>
        <taxon>Bacteria</taxon>
        <taxon>Bacillati</taxon>
        <taxon>Actinomycetota</taxon>
        <taxon>Actinomycetes</taxon>
        <taxon>Actinomycetales</taxon>
        <taxon>Actinomycetaceae</taxon>
        <taxon>Flaviflexus</taxon>
    </lineage>
</organism>
<evidence type="ECO:0000313" key="1">
    <source>
        <dbReference type="EMBL" id="AZQ76304.1"/>
    </source>
</evidence>
<dbReference type="SUPFAM" id="SSF53254">
    <property type="entry name" value="Phosphoglycerate mutase-like"/>
    <property type="match status" value="1"/>
</dbReference>
<dbReference type="CDD" id="cd07067">
    <property type="entry name" value="HP_PGM_like"/>
    <property type="match status" value="1"/>
</dbReference>
<dbReference type="InterPro" id="IPR029033">
    <property type="entry name" value="His_PPase_superfam"/>
</dbReference>
<dbReference type="Proteomes" id="UP000280344">
    <property type="component" value="Chromosome"/>
</dbReference>
<dbReference type="PANTHER" id="PTHR47623">
    <property type="entry name" value="OS09G0287300 PROTEIN"/>
    <property type="match status" value="1"/>
</dbReference>
<name>A0A3S9PVE4_9ACTO</name>
<gene>
    <name evidence="1" type="ORF">EJ997_02075</name>
</gene>
<dbReference type="Gene3D" id="3.40.50.1240">
    <property type="entry name" value="Phosphoglycerate mutase-like"/>
    <property type="match status" value="1"/>
</dbReference>
<dbReference type="OrthoDB" id="9810154at2"/>
<accession>A0A3S9PVE4</accession>
<dbReference type="KEGG" id="flh:EJ997_02075"/>